<reference evidence="3" key="1">
    <citation type="submission" date="2025-08" db="UniProtKB">
        <authorList>
            <consortium name="RefSeq"/>
        </authorList>
    </citation>
    <scope>IDENTIFICATION</scope>
</reference>
<keyword evidence="1" id="KW-0812">Transmembrane</keyword>
<keyword evidence="3" id="KW-0575">Peroxidase</keyword>
<dbReference type="RefSeq" id="XP_017666609.1">
    <property type="nucleotide sequence ID" value="XM_017811120.1"/>
</dbReference>
<keyword evidence="1" id="KW-0472">Membrane</keyword>
<dbReference type="GO" id="GO:0004601">
    <property type="term" value="F:peroxidase activity"/>
    <property type="evidence" value="ECO:0007669"/>
    <property type="project" value="UniProtKB-KW"/>
</dbReference>
<keyword evidence="2" id="KW-1185">Reference proteome</keyword>
<evidence type="ECO:0000313" key="2">
    <source>
        <dbReference type="Proteomes" id="UP000504624"/>
    </source>
</evidence>
<protein>
    <submittedName>
        <fullName evidence="3">Probable glutathione peroxidase 8 isoform X2</fullName>
    </submittedName>
</protein>
<keyword evidence="3" id="KW-0560">Oxidoreductase</keyword>
<feature type="transmembrane region" description="Helical" evidence="1">
    <location>
        <begin position="50"/>
        <end position="69"/>
    </location>
</feature>
<dbReference type="AlphaFoldDB" id="A0A6J0GYF9"/>
<evidence type="ECO:0000256" key="1">
    <source>
        <dbReference type="SAM" id="Phobius"/>
    </source>
</evidence>
<dbReference type="OrthoDB" id="446890at2759"/>
<keyword evidence="1" id="KW-1133">Transmembrane helix</keyword>
<dbReference type="Proteomes" id="UP000504624">
    <property type="component" value="Unplaced"/>
</dbReference>
<sequence length="124" mass="14095">MSSLLFPSEMRVSYFSSSFTFQACPGSPPQISKMEPFTTTYPLKYSVPKARVVVVFLSVVLCTTILCLLQLRIFKPKIKDFYSFEVKDSRGRNISLEKYRGKILQRKSLDGISGSTLLVLRVKL</sequence>
<dbReference type="GeneID" id="108495434"/>
<evidence type="ECO:0000313" key="3">
    <source>
        <dbReference type="RefSeq" id="XP_017666609.1"/>
    </source>
</evidence>
<gene>
    <name evidence="3" type="primary">GPX8</name>
</gene>
<proteinExistence type="predicted"/>
<dbReference type="CTD" id="493869"/>
<name>A0A6J0GYF9_9PASS</name>
<organism evidence="2 3">
    <name type="scientific">Lepidothrix coronata</name>
    <name type="common">blue-crowned manakin</name>
    <dbReference type="NCBI Taxonomy" id="321398"/>
    <lineage>
        <taxon>Eukaryota</taxon>
        <taxon>Metazoa</taxon>
        <taxon>Chordata</taxon>
        <taxon>Craniata</taxon>
        <taxon>Vertebrata</taxon>
        <taxon>Euteleostomi</taxon>
        <taxon>Archelosauria</taxon>
        <taxon>Archosauria</taxon>
        <taxon>Dinosauria</taxon>
        <taxon>Saurischia</taxon>
        <taxon>Theropoda</taxon>
        <taxon>Coelurosauria</taxon>
        <taxon>Aves</taxon>
        <taxon>Neognathae</taxon>
        <taxon>Neoaves</taxon>
        <taxon>Telluraves</taxon>
        <taxon>Australaves</taxon>
        <taxon>Passeriformes</taxon>
        <taxon>Pipridae</taxon>
        <taxon>Lepidothrix</taxon>
    </lineage>
</organism>
<accession>A0A6J0GYF9</accession>